<reference evidence="2" key="1">
    <citation type="submission" date="2012-04" db="EMBL/GenBank/DDBJ databases">
        <title>The Genome Sequence of Loa loa.</title>
        <authorList>
            <consortium name="The Broad Institute Genome Sequencing Platform"/>
            <consortium name="Broad Institute Genome Sequencing Center for Infectious Disease"/>
            <person name="Nutman T.B."/>
            <person name="Fink D.L."/>
            <person name="Russ C."/>
            <person name="Young S."/>
            <person name="Zeng Q."/>
            <person name="Gargeya S."/>
            <person name="Alvarado L."/>
            <person name="Berlin A."/>
            <person name="Chapman S.B."/>
            <person name="Chen Z."/>
            <person name="Freedman E."/>
            <person name="Gellesch M."/>
            <person name="Goldberg J."/>
            <person name="Griggs A."/>
            <person name="Gujja S."/>
            <person name="Heilman E.R."/>
            <person name="Heiman D."/>
            <person name="Howarth C."/>
            <person name="Mehta T."/>
            <person name="Neiman D."/>
            <person name="Pearson M."/>
            <person name="Roberts A."/>
            <person name="Saif S."/>
            <person name="Shea T."/>
            <person name="Shenoy N."/>
            <person name="Sisk P."/>
            <person name="Stolte C."/>
            <person name="Sykes S."/>
            <person name="White J."/>
            <person name="Yandava C."/>
            <person name="Haas B."/>
            <person name="Henn M.R."/>
            <person name="Nusbaum C."/>
            <person name="Birren B."/>
        </authorList>
    </citation>
    <scope>NUCLEOTIDE SEQUENCE [LARGE SCALE GENOMIC DNA]</scope>
</reference>
<dbReference type="AlphaFoldDB" id="A0A1S0TYK6"/>
<dbReference type="GeneID" id="9943398"/>
<sequence length="190" mass="21950">MNRYEEELIDFGKQLDTSVMIKRNTSVCHYGKIGDMLKNMLQTFYCPAEASDRLCKILYVFCLTSFFAANLLEEKIFDYTIIVADKSLSVIFTIYSWPAIALGQMVCLSRHRALEKVNRGREQNSSRIKDNLQSERVPSGNEITNDRKSAFLNVAYPFFDLYLMWPSVLRTVFTNISIPEQQIPHDPPDD</sequence>
<proteinExistence type="predicted"/>
<feature type="compositionally biased region" description="Basic and acidic residues" evidence="1">
    <location>
        <begin position="119"/>
        <end position="133"/>
    </location>
</feature>
<protein>
    <submittedName>
        <fullName evidence="2">Uncharacterized protein</fullName>
    </submittedName>
</protein>
<feature type="region of interest" description="Disordered" evidence="1">
    <location>
        <begin position="119"/>
        <end position="140"/>
    </location>
</feature>
<dbReference type="EMBL" id="JH712152">
    <property type="protein sequence ID" value="EFO22497.1"/>
    <property type="molecule type" value="Genomic_DNA"/>
</dbReference>
<evidence type="ECO:0000256" key="1">
    <source>
        <dbReference type="SAM" id="MobiDB-lite"/>
    </source>
</evidence>
<dbReference type="RefSeq" id="XP_003141574.1">
    <property type="nucleotide sequence ID" value="XM_003141526.1"/>
</dbReference>
<dbReference type="InParanoid" id="A0A1S0TYK6"/>
<evidence type="ECO:0000313" key="2">
    <source>
        <dbReference type="EMBL" id="EFO22497.1"/>
    </source>
</evidence>
<dbReference type="KEGG" id="loa:LOAG_05990"/>
<accession>A0A1S0TYK6</accession>
<gene>
    <name evidence="2" type="ORF">LOAG_05990</name>
</gene>
<dbReference type="CTD" id="9943398"/>
<organism evidence="2">
    <name type="scientific">Loa loa</name>
    <name type="common">Eye worm</name>
    <name type="synonym">Filaria loa</name>
    <dbReference type="NCBI Taxonomy" id="7209"/>
    <lineage>
        <taxon>Eukaryota</taxon>
        <taxon>Metazoa</taxon>
        <taxon>Ecdysozoa</taxon>
        <taxon>Nematoda</taxon>
        <taxon>Chromadorea</taxon>
        <taxon>Rhabditida</taxon>
        <taxon>Spirurina</taxon>
        <taxon>Spiruromorpha</taxon>
        <taxon>Filarioidea</taxon>
        <taxon>Onchocercidae</taxon>
        <taxon>Loa</taxon>
    </lineage>
</organism>
<name>A0A1S0TYK6_LOALO</name>